<feature type="signal peptide" evidence="1">
    <location>
        <begin position="1"/>
        <end position="23"/>
    </location>
</feature>
<dbReference type="PROSITE" id="PS51257">
    <property type="entry name" value="PROKAR_LIPOPROTEIN"/>
    <property type="match status" value="1"/>
</dbReference>
<gene>
    <name evidence="2" type="ORF">G4H13_07940</name>
</gene>
<proteinExistence type="predicted"/>
<accession>A0A6G4AAV1</accession>
<evidence type="ECO:0000256" key="1">
    <source>
        <dbReference type="SAM" id="SignalP"/>
    </source>
</evidence>
<dbReference type="Proteomes" id="UP000476310">
    <property type="component" value="Unassembled WGS sequence"/>
</dbReference>
<organism evidence="2 3">
    <name type="scientific">Streptomyces rhizosphaericus</name>
    <dbReference type="NCBI Taxonomy" id="114699"/>
    <lineage>
        <taxon>Bacteria</taxon>
        <taxon>Bacillati</taxon>
        <taxon>Actinomycetota</taxon>
        <taxon>Actinomycetes</taxon>
        <taxon>Kitasatosporales</taxon>
        <taxon>Streptomycetaceae</taxon>
        <taxon>Streptomyces</taxon>
        <taxon>Streptomyces violaceusniger group</taxon>
    </lineage>
</organism>
<evidence type="ECO:0008006" key="4">
    <source>
        <dbReference type="Google" id="ProtNLM"/>
    </source>
</evidence>
<dbReference type="RefSeq" id="WP_164425124.1">
    <property type="nucleotide sequence ID" value="NZ_JAAIKT010000006.1"/>
</dbReference>
<sequence length="170" mass="18144">MRGGTNRPRTAAVAVLLALAAAAGCGVRPTGVVDGGEPAKGLTKDLRIYYVRGSALQGVTRPDASIEEPNGALKLLSDTPDWAAERGLVNLVRLGPYWTSGTGHRITLHSPGASFDSPSDRLPNGQLVCTLARAQSFLHRDESIRPDDVRVSLDDGERTYGPYQCSQFLT</sequence>
<comment type="caution">
    <text evidence="2">The sequence shown here is derived from an EMBL/GenBank/DDBJ whole genome shotgun (WGS) entry which is preliminary data.</text>
</comment>
<name>A0A6G4AAV1_9ACTN</name>
<dbReference type="AlphaFoldDB" id="A0A6G4AAV1"/>
<reference evidence="2" key="1">
    <citation type="submission" date="2020-02" db="EMBL/GenBank/DDBJ databases">
        <title>A new Streptomyces sp. for controlling soil-borne diseases.</title>
        <authorList>
            <person name="Li X."/>
            <person name="Tian Y."/>
            <person name="Gao K."/>
        </authorList>
    </citation>
    <scope>NUCLEOTIDE SEQUENCE [LARGE SCALE GENOMIC DNA]</scope>
    <source>
        <strain evidence="2">0250</strain>
    </source>
</reference>
<evidence type="ECO:0000313" key="2">
    <source>
        <dbReference type="EMBL" id="NEW70338.1"/>
    </source>
</evidence>
<dbReference type="EMBL" id="JAAIKT010000006">
    <property type="protein sequence ID" value="NEW70338.1"/>
    <property type="molecule type" value="Genomic_DNA"/>
</dbReference>
<keyword evidence="3" id="KW-1185">Reference proteome</keyword>
<keyword evidence="1" id="KW-0732">Signal</keyword>
<evidence type="ECO:0000313" key="3">
    <source>
        <dbReference type="Proteomes" id="UP000476310"/>
    </source>
</evidence>
<feature type="chain" id="PRO_5026337420" description="GerMN domain-containing protein" evidence="1">
    <location>
        <begin position="24"/>
        <end position="170"/>
    </location>
</feature>
<protein>
    <recommendedName>
        <fullName evidence="4">GerMN domain-containing protein</fullName>
    </recommendedName>
</protein>